<name>A0A0W0RW02_LEGBO</name>
<evidence type="ECO:0000313" key="2">
    <source>
        <dbReference type="Proteomes" id="UP000054695"/>
    </source>
</evidence>
<dbReference type="AlphaFoldDB" id="A0A0W0RW02"/>
<reference evidence="1 2" key="1">
    <citation type="submission" date="2015-11" db="EMBL/GenBank/DDBJ databases">
        <title>Genomic analysis of 38 Legionella species identifies large and diverse effector repertoires.</title>
        <authorList>
            <person name="Burstein D."/>
            <person name="Amaro F."/>
            <person name="Zusman T."/>
            <person name="Lifshitz Z."/>
            <person name="Cohen O."/>
            <person name="Gilbert J.A."/>
            <person name="Pupko T."/>
            <person name="Shuman H.A."/>
            <person name="Segal G."/>
        </authorList>
    </citation>
    <scope>NUCLEOTIDE SEQUENCE [LARGE SCALE GENOMIC DNA]</scope>
    <source>
        <strain evidence="1 2">WIGA</strain>
    </source>
</reference>
<dbReference type="RefSeq" id="WP_058458577.1">
    <property type="nucleotide sequence ID" value="NZ_CAAAIY010000029.1"/>
</dbReference>
<proteinExistence type="predicted"/>
<organism evidence="1 2">
    <name type="scientific">Legionella bozemanae</name>
    <name type="common">Fluoribacter bozemanae</name>
    <dbReference type="NCBI Taxonomy" id="447"/>
    <lineage>
        <taxon>Bacteria</taxon>
        <taxon>Pseudomonadati</taxon>
        <taxon>Pseudomonadota</taxon>
        <taxon>Gammaproteobacteria</taxon>
        <taxon>Legionellales</taxon>
        <taxon>Legionellaceae</taxon>
        <taxon>Legionella</taxon>
    </lineage>
</organism>
<dbReference type="OrthoDB" id="5644371at2"/>
<sequence length="591" mass="67982">MQANSEECADKFIQVMGRMKWRVFVRTDNNESVYQSHYERYNASPASHMNLIVSDPPKNAFINSGYLSTFEFNGNTGLKATNSYLNFSKVHFIFIPEVLCDEIHLTGGTFGFEKIDEIAYPRQVIGTSWDIPMRHQYIPQTFNTEGMSIALKPGDARDNCEVLLGGNWQDYAVCVTLSKQQALVLAKSNHTDERALFADLKKYNPYFVVSQTLQQYEAKIRLGIIAKQLQEWWKEPDVERQLLCFLYAATRDKPYVEPTPEIDVGMLALLLDIAIKIEVLRERTPSLLDYLSVVQNLFIYTETQLISYSPGFYNTVLNFLKSQLKQLVFLHNLEEIDSLEIEKKIPRLKLLNEILIAEKNFWQCISDCDRFNFNPSELITIKGELLTLIKSSYADNSFLSEEKLDVKLGKISEASKQIKARLAEFLDRDYILNSGLQLLAHTKFSQAKGQSFIYCMGEWFNVWARRISGISFSPQVLHQQAKCCEQIKNNLILLQEFYDTYKNGQFVNKNFLNEFDKQVIDTINEVKSVLEPPSLDIGRYLSERTTQLVALMGTQITQRGGTFYIAPITRHLDCLNSIRKPESAVSVYRVK</sequence>
<accession>A0A0W0RW02</accession>
<gene>
    <name evidence="1" type="ORF">Lboz_0883</name>
</gene>
<dbReference type="Proteomes" id="UP000054695">
    <property type="component" value="Unassembled WGS sequence"/>
</dbReference>
<dbReference type="PATRIC" id="fig|447.4.peg.954"/>
<keyword evidence="2" id="KW-1185">Reference proteome</keyword>
<dbReference type="EMBL" id="LNXU01000011">
    <property type="protein sequence ID" value="KTC75276.1"/>
    <property type="molecule type" value="Genomic_DNA"/>
</dbReference>
<protein>
    <submittedName>
        <fullName evidence="1">Uncharacterized protein</fullName>
    </submittedName>
</protein>
<evidence type="ECO:0000313" key="1">
    <source>
        <dbReference type="EMBL" id="KTC75276.1"/>
    </source>
</evidence>
<comment type="caution">
    <text evidence="1">The sequence shown here is derived from an EMBL/GenBank/DDBJ whole genome shotgun (WGS) entry which is preliminary data.</text>
</comment>